<dbReference type="InterPro" id="IPR006664">
    <property type="entry name" value="OMP_bac"/>
</dbReference>
<evidence type="ECO:0000256" key="1">
    <source>
        <dbReference type="ARBA" id="ARBA00004442"/>
    </source>
</evidence>
<reference evidence="7" key="1">
    <citation type="submission" date="2020-04" db="EMBL/GenBank/DDBJ databases">
        <authorList>
            <person name="Zhang T."/>
        </authorList>
    </citation>
    <scope>NUCLEOTIDE SEQUENCE</scope>
    <source>
        <strain evidence="7">HKST-UBA02</strain>
    </source>
</reference>
<dbReference type="GO" id="GO:0009279">
    <property type="term" value="C:cell outer membrane"/>
    <property type="evidence" value="ECO:0007669"/>
    <property type="project" value="UniProtKB-SubCell"/>
</dbReference>
<evidence type="ECO:0000256" key="3">
    <source>
        <dbReference type="ARBA" id="ARBA00023237"/>
    </source>
</evidence>
<dbReference type="PRINTS" id="PR01021">
    <property type="entry name" value="OMPADOMAIN"/>
</dbReference>
<dbReference type="PROSITE" id="PS51123">
    <property type="entry name" value="OMPA_2"/>
    <property type="match status" value="1"/>
</dbReference>
<dbReference type="InterPro" id="IPR036737">
    <property type="entry name" value="OmpA-like_sf"/>
</dbReference>
<dbReference type="NCBIfam" id="NF033709">
    <property type="entry name" value="PorV_fam"/>
    <property type="match status" value="1"/>
</dbReference>
<sequence>MSKRNRGAWSVAAAVGFGLLCSFVGETALAVNSSSNRNVPYLRAGAGARAFGMGGAFTAVSNDATAAYWNPAGLTFAGEGRWEITGMYSGGMNVDRDHNYLALSRNSGWGAYALQWNMAGTSDIEGRDGSNQVTETFDYSDNALALSLAKRYDVFSVGITGKYLFNNVGASTVSDDSDNGYGFDVGAGLQLTEFARFGVSVQNIAGKLGNTNSEDEIPATLRTGIAVWPMRGLTAAFDMEKTRNDENYQFHFGTEYAFPLSDDLGAALRFGVDDGDFAGGVGFRFNFLKFDYAYVVEPDGVFDENHRFSVSLAFGEDENMQYYMGSRRGMDRDGDGIPDNVDACPDAPEDFDGFADTDGCPDPDNDGDGVLDVNDDCPNQAEDVDGFQDSDGCPDPDNDGDGILDANDRCPDSAEVFNNFEDTDGCPDTAPDLIPTLAYINFKFGTAEISGADPIPVLEEVVRIMKERPNMRVKITGHTDSIGSDQANQQLSMRRATTVRDYLVRKGVDASRFEVSGAGEKEPIDSNDTDLGRARNRRIEFSV</sequence>
<keyword evidence="3" id="KW-0998">Cell outer membrane</keyword>
<protein>
    <submittedName>
        <fullName evidence="7">PorV/PorQ family protein</fullName>
    </submittedName>
</protein>
<dbReference type="Proteomes" id="UP000739538">
    <property type="component" value="Unassembled WGS sequence"/>
</dbReference>
<reference evidence="7" key="2">
    <citation type="journal article" date="2021" name="Microbiome">
        <title>Successional dynamics and alternative stable states in a saline activated sludge microbial community over 9 years.</title>
        <authorList>
            <person name="Wang Y."/>
            <person name="Ye J."/>
            <person name="Ju F."/>
            <person name="Liu L."/>
            <person name="Boyd J.A."/>
            <person name="Deng Y."/>
            <person name="Parks D.H."/>
            <person name="Jiang X."/>
            <person name="Yin X."/>
            <person name="Woodcroft B.J."/>
            <person name="Tyson G.W."/>
            <person name="Hugenholtz P."/>
            <person name="Polz M.F."/>
            <person name="Zhang T."/>
        </authorList>
    </citation>
    <scope>NUCLEOTIDE SEQUENCE</scope>
    <source>
        <strain evidence="7">HKST-UBA02</strain>
    </source>
</reference>
<dbReference type="PANTHER" id="PTHR30329">
    <property type="entry name" value="STATOR ELEMENT OF FLAGELLAR MOTOR COMPLEX"/>
    <property type="match status" value="1"/>
</dbReference>
<dbReference type="Gene3D" id="3.30.1330.60">
    <property type="entry name" value="OmpA-like domain"/>
    <property type="match status" value="1"/>
</dbReference>
<evidence type="ECO:0000259" key="6">
    <source>
        <dbReference type="PROSITE" id="PS51123"/>
    </source>
</evidence>
<dbReference type="InterPro" id="IPR006665">
    <property type="entry name" value="OmpA-like"/>
</dbReference>
<comment type="caution">
    <text evidence="7">The sequence shown here is derived from an EMBL/GenBank/DDBJ whole genome shotgun (WGS) entry which is preliminary data.</text>
</comment>
<feature type="region of interest" description="Disordered" evidence="5">
    <location>
        <begin position="378"/>
        <end position="409"/>
    </location>
</feature>
<feature type="non-terminal residue" evidence="7">
    <location>
        <position position="543"/>
    </location>
</feature>
<dbReference type="Pfam" id="PF00691">
    <property type="entry name" value="OmpA"/>
    <property type="match status" value="1"/>
</dbReference>
<keyword evidence="2 4" id="KW-0472">Membrane</keyword>
<dbReference type="PANTHER" id="PTHR30329:SF21">
    <property type="entry name" value="LIPOPROTEIN YIAD-RELATED"/>
    <property type="match status" value="1"/>
</dbReference>
<dbReference type="InterPro" id="IPR028974">
    <property type="entry name" value="TSP_type-3_rpt"/>
</dbReference>
<dbReference type="AlphaFoldDB" id="A0A956NFD9"/>
<comment type="subcellular location">
    <subcellularLocation>
        <location evidence="1">Cell outer membrane</location>
    </subcellularLocation>
</comment>
<dbReference type="CDD" id="cd07185">
    <property type="entry name" value="OmpA_C-like"/>
    <property type="match status" value="1"/>
</dbReference>
<dbReference type="SUPFAM" id="SSF103647">
    <property type="entry name" value="TSP type-3 repeat"/>
    <property type="match status" value="1"/>
</dbReference>
<dbReference type="GO" id="GO:0005509">
    <property type="term" value="F:calcium ion binding"/>
    <property type="evidence" value="ECO:0007669"/>
    <property type="project" value="InterPro"/>
</dbReference>
<evidence type="ECO:0000256" key="4">
    <source>
        <dbReference type="PROSITE-ProRule" id="PRU00473"/>
    </source>
</evidence>
<dbReference type="EMBL" id="JAGQHS010000165">
    <property type="protein sequence ID" value="MCA9758372.1"/>
    <property type="molecule type" value="Genomic_DNA"/>
</dbReference>
<dbReference type="SUPFAM" id="SSF56935">
    <property type="entry name" value="Porins"/>
    <property type="match status" value="1"/>
</dbReference>
<dbReference type="PRINTS" id="PR01023">
    <property type="entry name" value="NAFLGMOTY"/>
</dbReference>
<dbReference type="SUPFAM" id="SSF103088">
    <property type="entry name" value="OmpA-like"/>
    <property type="match status" value="1"/>
</dbReference>
<organism evidence="7 8">
    <name type="scientific">Eiseniibacteriota bacterium</name>
    <dbReference type="NCBI Taxonomy" id="2212470"/>
    <lineage>
        <taxon>Bacteria</taxon>
        <taxon>Candidatus Eiseniibacteriota</taxon>
    </lineage>
</organism>
<gene>
    <name evidence="7" type="ORF">KDA27_21430</name>
</gene>
<evidence type="ECO:0000256" key="5">
    <source>
        <dbReference type="SAM" id="MobiDB-lite"/>
    </source>
</evidence>
<evidence type="ECO:0000313" key="8">
    <source>
        <dbReference type="Proteomes" id="UP000739538"/>
    </source>
</evidence>
<evidence type="ECO:0000313" key="7">
    <source>
        <dbReference type="EMBL" id="MCA9758372.1"/>
    </source>
</evidence>
<accession>A0A956NFD9</accession>
<dbReference type="InterPro" id="IPR050330">
    <property type="entry name" value="Bact_OuterMem_StrucFunc"/>
</dbReference>
<feature type="compositionally biased region" description="Acidic residues" evidence="5">
    <location>
        <begin position="382"/>
        <end position="402"/>
    </location>
</feature>
<proteinExistence type="predicted"/>
<dbReference type="Gene3D" id="2.40.160.60">
    <property type="entry name" value="Outer membrane protein transport protein (OMPP1/FadL/TodX)"/>
    <property type="match status" value="1"/>
</dbReference>
<evidence type="ECO:0000256" key="2">
    <source>
        <dbReference type="ARBA" id="ARBA00023136"/>
    </source>
</evidence>
<feature type="domain" description="OmpA-like" evidence="6">
    <location>
        <begin position="429"/>
        <end position="543"/>
    </location>
</feature>
<name>A0A956NFD9_UNCEI</name>